<reference evidence="2" key="2">
    <citation type="submission" date="2023-06" db="EMBL/GenBank/DDBJ databases">
        <authorList>
            <consortium name="Lawrence Berkeley National Laboratory"/>
            <person name="Mondo S.J."/>
            <person name="Hensen N."/>
            <person name="Bonometti L."/>
            <person name="Westerberg I."/>
            <person name="Brannstrom I.O."/>
            <person name="Guillou S."/>
            <person name="Cros-Aarteil S."/>
            <person name="Calhoun S."/>
            <person name="Haridas S."/>
            <person name="Kuo A."/>
            <person name="Pangilinan J."/>
            <person name="Riley R."/>
            <person name="Labutti K."/>
            <person name="Andreopoulos B."/>
            <person name="Lipzen A."/>
            <person name="Chen C."/>
            <person name="Yanf M."/>
            <person name="Daum C."/>
            <person name="Ng V."/>
            <person name="Clum A."/>
            <person name="Steindorff A."/>
            <person name="Ohm R."/>
            <person name="Martin F."/>
            <person name="Silar P."/>
            <person name="Natvig D."/>
            <person name="Lalanne C."/>
            <person name="Gautier V."/>
            <person name="Ament-Velasquez S.L."/>
            <person name="Kruys A."/>
            <person name="Hutchinson M.I."/>
            <person name="Powell A.J."/>
            <person name="Barry K."/>
            <person name="Miller A.N."/>
            <person name="Grigoriev I.V."/>
            <person name="Debuchy R."/>
            <person name="Gladieux P."/>
            <person name="Thoren M.H."/>
            <person name="Johannesson H."/>
        </authorList>
    </citation>
    <scope>NUCLEOTIDE SEQUENCE</scope>
    <source>
        <strain evidence="2">CBS 626.80</strain>
    </source>
</reference>
<keyword evidence="3" id="KW-1185">Reference proteome</keyword>
<protein>
    <recommendedName>
        <fullName evidence="1">DNA helicase Pif1-like 2B domain-containing protein</fullName>
    </recommendedName>
</protein>
<dbReference type="AlphaFoldDB" id="A0AAN6SAI9"/>
<feature type="domain" description="DNA helicase Pif1-like 2B" evidence="1">
    <location>
        <begin position="2"/>
        <end position="26"/>
    </location>
</feature>
<gene>
    <name evidence="2" type="ORF">QBC32DRAFT_225928</name>
</gene>
<name>A0AAN6SAI9_9PEZI</name>
<evidence type="ECO:0000313" key="2">
    <source>
        <dbReference type="EMBL" id="KAK3946520.1"/>
    </source>
</evidence>
<dbReference type="InterPro" id="IPR049163">
    <property type="entry name" value="Pif1-like_2B_dom"/>
</dbReference>
<dbReference type="EMBL" id="MU859815">
    <property type="protein sequence ID" value="KAK3946520.1"/>
    <property type="molecule type" value="Genomic_DNA"/>
</dbReference>
<reference evidence="2" key="1">
    <citation type="journal article" date="2023" name="Mol. Phylogenet. Evol.">
        <title>Genome-scale phylogeny and comparative genomics of the fungal order Sordariales.</title>
        <authorList>
            <person name="Hensen N."/>
            <person name="Bonometti L."/>
            <person name="Westerberg I."/>
            <person name="Brannstrom I.O."/>
            <person name="Guillou S."/>
            <person name="Cros-Aarteil S."/>
            <person name="Calhoun S."/>
            <person name="Haridas S."/>
            <person name="Kuo A."/>
            <person name="Mondo S."/>
            <person name="Pangilinan J."/>
            <person name="Riley R."/>
            <person name="LaButti K."/>
            <person name="Andreopoulos B."/>
            <person name="Lipzen A."/>
            <person name="Chen C."/>
            <person name="Yan M."/>
            <person name="Daum C."/>
            <person name="Ng V."/>
            <person name="Clum A."/>
            <person name="Steindorff A."/>
            <person name="Ohm R.A."/>
            <person name="Martin F."/>
            <person name="Silar P."/>
            <person name="Natvig D.O."/>
            <person name="Lalanne C."/>
            <person name="Gautier V."/>
            <person name="Ament-Velasquez S.L."/>
            <person name="Kruys A."/>
            <person name="Hutchinson M.I."/>
            <person name="Powell A.J."/>
            <person name="Barry K."/>
            <person name="Miller A.N."/>
            <person name="Grigoriev I.V."/>
            <person name="Debuchy R."/>
            <person name="Gladieux P."/>
            <person name="Hiltunen Thoren M."/>
            <person name="Johannesson H."/>
        </authorList>
    </citation>
    <scope>NUCLEOTIDE SEQUENCE</scope>
    <source>
        <strain evidence="2">CBS 626.80</strain>
    </source>
</reference>
<accession>A0AAN6SAI9</accession>
<evidence type="ECO:0000259" key="1">
    <source>
        <dbReference type="Pfam" id="PF21530"/>
    </source>
</evidence>
<comment type="caution">
    <text evidence="2">The sequence shown here is derived from an EMBL/GenBank/DDBJ whole genome shotgun (WGS) entry which is preliminary data.</text>
</comment>
<proteinExistence type="predicted"/>
<sequence>MIGSRVMLTKNLWTEVGLVNGALGIVFDAAWDADFPARQQQMDDEENPEGVPFVILVKMDRYTGPQCFPERD</sequence>
<dbReference type="Proteomes" id="UP001303222">
    <property type="component" value="Unassembled WGS sequence"/>
</dbReference>
<dbReference type="Pfam" id="PF21530">
    <property type="entry name" value="Pif1_2B_dom"/>
    <property type="match status" value="1"/>
</dbReference>
<evidence type="ECO:0000313" key="3">
    <source>
        <dbReference type="Proteomes" id="UP001303222"/>
    </source>
</evidence>
<organism evidence="2 3">
    <name type="scientific">Pseudoneurospora amorphoporcata</name>
    <dbReference type="NCBI Taxonomy" id="241081"/>
    <lineage>
        <taxon>Eukaryota</taxon>
        <taxon>Fungi</taxon>
        <taxon>Dikarya</taxon>
        <taxon>Ascomycota</taxon>
        <taxon>Pezizomycotina</taxon>
        <taxon>Sordariomycetes</taxon>
        <taxon>Sordariomycetidae</taxon>
        <taxon>Sordariales</taxon>
        <taxon>Sordariaceae</taxon>
        <taxon>Pseudoneurospora</taxon>
    </lineage>
</organism>